<evidence type="ECO:0000256" key="1">
    <source>
        <dbReference type="ARBA" id="ARBA00022679"/>
    </source>
</evidence>
<protein>
    <submittedName>
        <fullName evidence="5">Beta-ketoacyl-ACP synthase 3</fullName>
        <ecNumber evidence="5">2.3.1.180</ecNumber>
    </submittedName>
</protein>
<dbReference type="InterPro" id="IPR013751">
    <property type="entry name" value="ACP_syn_III_N"/>
</dbReference>
<dbReference type="PANTHER" id="PTHR34069">
    <property type="entry name" value="3-OXOACYL-[ACYL-CARRIER-PROTEIN] SYNTHASE 3"/>
    <property type="match status" value="1"/>
</dbReference>
<dbReference type="Pfam" id="PF08541">
    <property type="entry name" value="ACP_syn_III_C"/>
    <property type="match status" value="1"/>
</dbReference>
<evidence type="ECO:0000259" key="3">
    <source>
        <dbReference type="Pfam" id="PF08541"/>
    </source>
</evidence>
<gene>
    <name evidence="5" type="ORF">GTA51_16075</name>
</gene>
<evidence type="ECO:0000313" key="5">
    <source>
        <dbReference type="EMBL" id="MYL84637.1"/>
    </source>
</evidence>
<dbReference type="InterPro" id="IPR016039">
    <property type="entry name" value="Thiolase-like"/>
</dbReference>
<dbReference type="GO" id="GO:0033818">
    <property type="term" value="F:beta-ketoacyl-acyl-carrier-protein synthase III activity"/>
    <property type="evidence" value="ECO:0007669"/>
    <property type="project" value="UniProtKB-EC"/>
</dbReference>
<name>A0A7C9N2B0_9BACT</name>
<dbReference type="GO" id="GO:0004315">
    <property type="term" value="F:3-oxoacyl-[acyl-carrier-protein] synthase activity"/>
    <property type="evidence" value="ECO:0007669"/>
    <property type="project" value="InterPro"/>
</dbReference>
<comment type="caution">
    <text evidence="5">The sequence shown here is derived from an EMBL/GenBank/DDBJ whole genome shotgun (WGS) entry which is preliminary data.</text>
</comment>
<proteinExistence type="predicted"/>
<feature type="domain" description="Beta-ketoacyl-[acyl-carrier-protein] synthase III N-terminal" evidence="4">
    <location>
        <begin position="112"/>
        <end position="192"/>
    </location>
</feature>
<keyword evidence="2 5" id="KW-0012">Acyltransferase</keyword>
<accession>A0A7C9N2B0</accession>
<dbReference type="EC" id="2.3.1.180" evidence="5"/>
<dbReference type="PANTHER" id="PTHR34069:SF2">
    <property type="entry name" value="BETA-KETOACYL-[ACYL-CARRIER-PROTEIN] SYNTHASE III"/>
    <property type="match status" value="1"/>
</dbReference>
<keyword evidence="6" id="KW-1185">Reference proteome</keyword>
<reference evidence="5 6" key="1">
    <citation type="submission" date="2020-01" db="EMBL/GenBank/DDBJ databases">
        <title>Genome sequence of Desulfovibrio aerotolerans DSM 16695(T).</title>
        <authorList>
            <person name="Karnachuk O."/>
            <person name="Avakyan M."/>
            <person name="Mardanov A."/>
            <person name="Kadnikov V."/>
            <person name="Ravin N."/>
        </authorList>
    </citation>
    <scope>NUCLEOTIDE SEQUENCE [LARGE SCALE GENOMIC DNA]</scope>
    <source>
        <strain evidence="5 6">DSM 16695</strain>
    </source>
</reference>
<dbReference type="AlphaFoldDB" id="A0A7C9N2B0"/>
<dbReference type="Gene3D" id="3.40.47.10">
    <property type="match status" value="1"/>
</dbReference>
<dbReference type="Pfam" id="PF08545">
    <property type="entry name" value="ACP_syn_III"/>
    <property type="match status" value="1"/>
</dbReference>
<organism evidence="5 6">
    <name type="scientific">Solidesulfovibrio aerotolerans</name>
    <dbReference type="NCBI Taxonomy" id="295255"/>
    <lineage>
        <taxon>Bacteria</taxon>
        <taxon>Pseudomonadati</taxon>
        <taxon>Thermodesulfobacteriota</taxon>
        <taxon>Desulfovibrionia</taxon>
        <taxon>Desulfovibrionales</taxon>
        <taxon>Desulfovibrionaceae</taxon>
        <taxon>Solidesulfovibrio</taxon>
    </lineage>
</organism>
<sequence length="332" mass="35364">MGRNPAAAILATAYYLPEQIVSNEALAAEFPEWNVHKISDKTGFVSRRLAGEDEFATDLAYKACQKLFEEVTVSPSEVDFLILVTQSPDYALPTSACIMQNRLGLPTTIGALDVNLGCSGFIYGLSLAKGLVETGQATCVLLVTAETYSKHMNPCDKSVRTIFGDGAAATLVGATDPDTPPHLGPFAFGTDGSGAMNLVVPGSGVRPAFVTPAGNNKYLYMNGPEIFAFTLQRVPEIVSQILAKAELSLDAVDAFVFHQANKYILQHLQQKLDIDDERFIMASAEAGNTVSSSIPIALANAKQSGSLRAGQRIMLVGFGVGYSYAACLARLL</sequence>
<dbReference type="GO" id="GO:0006633">
    <property type="term" value="P:fatty acid biosynthetic process"/>
    <property type="evidence" value="ECO:0007669"/>
    <property type="project" value="InterPro"/>
</dbReference>
<evidence type="ECO:0000313" key="6">
    <source>
        <dbReference type="Proteomes" id="UP000482487"/>
    </source>
</evidence>
<dbReference type="Proteomes" id="UP000482487">
    <property type="component" value="Unassembled WGS sequence"/>
</dbReference>
<keyword evidence="1 5" id="KW-0808">Transferase</keyword>
<dbReference type="NCBIfam" id="NF006829">
    <property type="entry name" value="PRK09352.1"/>
    <property type="match status" value="1"/>
</dbReference>
<dbReference type="OrthoDB" id="9815506at2"/>
<dbReference type="CDD" id="cd00830">
    <property type="entry name" value="KAS_III"/>
    <property type="match status" value="1"/>
</dbReference>
<dbReference type="SUPFAM" id="SSF53901">
    <property type="entry name" value="Thiolase-like"/>
    <property type="match status" value="1"/>
</dbReference>
<dbReference type="EMBL" id="WVUD01000038">
    <property type="protein sequence ID" value="MYL84637.1"/>
    <property type="molecule type" value="Genomic_DNA"/>
</dbReference>
<evidence type="ECO:0000256" key="2">
    <source>
        <dbReference type="ARBA" id="ARBA00023315"/>
    </source>
</evidence>
<feature type="domain" description="Beta-ketoacyl-[acyl-carrier-protein] synthase III C-terminal" evidence="3">
    <location>
        <begin position="242"/>
        <end position="330"/>
    </location>
</feature>
<evidence type="ECO:0000259" key="4">
    <source>
        <dbReference type="Pfam" id="PF08545"/>
    </source>
</evidence>
<dbReference type="InterPro" id="IPR013747">
    <property type="entry name" value="ACP_syn_III_C"/>
</dbReference>
<dbReference type="GO" id="GO:0044550">
    <property type="term" value="P:secondary metabolite biosynthetic process"/>
    <property type="evidence" value="ECO:0007669"/>
    <property type="project" value="TreeGrafter"/>
</dbReference>